<feature type="region of interest" description="Disordered" evidence="11">
    <location>
        <begin position="1"/>
        <end position="23"/>
    </location>
</feature>
<dbReference type="STRING" id="454130.A0A0U5GQF0"/>
<protein>
    <recommendedName>
        <fullName evidence="10">Citrate exporter 1</fullName>
    </recommendedName>
</protein>
<dbReference type="FunFam" id="1.20.1250.20:FF:000172">
    <property type="entry name" value="MFS multidrug resistance transporter"/>
    <property type="match status" value="1"/>
</dbReference>
<evidence type="ECO:0000256" key="6">
    <source>
        <dbReference type="ARBA" id="ARBA00023136"/>
    </source>
</evidence>
<proteinExistence type="inferred from homology"/>
<evidence type="ECO:0000256" key="10">
    <source>
        <dbReference type="ARBA" id="ARBA00074746"/>
    </source>
</evidence>
<keyword evidence="7" id="KW-0325">Glycoprotein</keyword>
<dbReference type="PROSITE" id="PS50850">
    <property type="entry name" value="MFS"/>
    <property type="match status" value="1"/>
</dbReference>
<evidence type="ECO:0000256" key="2">
    <source>
        <dbReference type="ARBA" id="ARBA00008335"/>
    </source>
</evidence>
<feature type="transmembrane region" description="Helical" evidence="12">
    <location>
        <begin position="195"/>
        <end position="217"/>
    </location>
</feature>
<feature type="transmembrane region" description="Helical" evidence="12">
    <location>
        <begin position="314"/>
        <end position="335"/>
    </location>
</feature>
<evidence type="ECO:0000313" key="14">
    <source>
        <dbReference type="EMBL" id="CEN60919.1"/>
    </source>
</evidence>
<evidence type="ECO:0000256" key="8">
    <source>
        <dbReference type="ARBA" id="ARBA00051015"/>
    </source>
</evidence>
<keyword evidence="4 12" id="KW-0812">Transmembrane</keyword>
<evidence type="ECO:0000256" key="7">
    <source>
        <dbReference type="ARBA" id="ARBA00023180"/>
    </source>
</evidence>
<accession>A0A0U5GQF0</accession>
<dbReference type="GO" id="GO:0140115">
    <property type="term" value="P:export across plasma membrane"/>
    <property type="evidence" value="ECO:0007669"/>
    <property type="project" value="UniProtKB-ARBA"/>
</dbReference>
<evidence type="ECO:0000256" key="4">
    <source>
        <dbReference type="ARBA" id="ARBA00022692"/>
    </source>
</evidence>
<reference evidence="15" key="1">
    <citation type="journal article" date="2016" name="Genome Announc.">
        <title>Draft genome sequences of fungus Aspergillus calidoustus.</title>
        <authorList>
            <person name="Horn F."/>
            <person name="Linde J."/>
            <person name="Mattern D.J."/>
            <person name="Walther G."/>
            <person name="Guthke R."/>
            <person name="Scherlach K."/>
            <person name="Martin K."/>
            <person name="Brakhage A.A."/>
            <person name="Petzke L."/>
            <person name="Valiante V."/>
        </authorList>
    </citation>
    <scope>NUCLEOTIDE SEQUENCE [LARGE SCALE GENOMIC DNA]</scope>
    <source>
        <strain evidence="15">SF006504</strain>
    </source>
</reference>
<keyword evidence="6 12" id="KW-0472">Membrane</keyword>
<feature type="compositionally biased region" description="Low complexity" evidence="11">
    <location>
        <begin position="1"/>
        <end position="18"/>
    </location>
</feature>
<dbReference type="GO" id="GO:0015137">
    <property type="term" value="F:citrate transmembrane transporter activity"/>
    <property type="evidence" value="ECO:0007669"/>
    <property type="project" value="UniProtKB-ARBA"/>
</dbReference>
<feature type="transmembrane region" description="Helical" evidence="12">
    <location>
        <begin position="370"/>
        <end position="388"/>
    </location>
</feature>
<evidence type="ECO:0000256" key="5">
    <source>
        <dbReference type="ARBA" id="ARBA00022989"/>
    </source>
</evidence>
<dbReference type="InterPro" id="IPR020846">
    <property type="entry name" value="MFS_dom"/>
</dbReference>
<evidence type="ECO:0000256" key="1">
    <source>
        <dbReference type="ARBA" id="ARBA00004141"/>
    </source>
</evidence>
<feature type="domain" description="Major facilitator superfamily (MFS) profile" evidence="13">
    <location>
        <begin position="43"/>
        <end position="490"/>
    </location>
</feature>
<dbReference type="OMA" id="GWVLGHK"/>
<evidence type="ECO:0000259" key="13">
    <source>
        <dbReference type="PROSITE" id="PS50850"/>
    </source>
</evidence>
<dbReference type="SUPFAM" id="SSF103473">
    <property type="entry name" value="MFS general substrate transporter"/>
    <property type="match status" value="1"/>
</dbReference>
<dbReference type="Pfam" id="PF07690">
    <property type="entry name" value="MFS_1"/>
    <property type="match status" value="1"/>
</dbReference>
<keyword evidence="3" id="KW-0813">Transport</keyword>
<dbReference type="PANTHER" id="PTHR23502:SF51">
    <property type="entry name" value="QUINIDINE RESISTANCE PROTEIN 1-RELATED"/>
    <property type="match status" value="1"/>
</dbReference>
<dbReference type="PANTHER" id="PTHR23502">
    <property type="entry name" value="MAJOR FACILITATOR SUPERFAMILY"/>
    <property type="match status" value="1"/>
</dbReference>
<keyword evidence="15" id="KW-1185">Reference proteome</keyword>
<feature type="transmembrane region" description="Helical" evidence="12">
    <location>
        <begin position="167"/>
        <end position="189"/>
    </location>
</feature>
<comment type="subcellular location">
    <subcellularLocation>
        <location evidence="1">Membrane</location>
        <topology evidence="1">Multi-pass membrane protein</topology>
    </subcellularLocation>
</comment>
<evidence type="ECO:0000256" key="12">
    <source>
        <dbReference type="SAM" id="Phobius"/>
    </source>
</evidence>
<dbReference type="AlphaFoldDB" id="A0A0U5GQF0"/>
<dbReference type="GO" id="GO:0005886">
    <property type="term" value="C:plasma membrane"/>
    <property type="evidence" value="ECO:0007669"/>
    <property type="project" value="TreeGrafter"/>
</dbReference>
<name>A0A0U5GQF0_ASPCI</name>
<organism evidence="14 15">
    <name type="scientific">Aspergillus calidoustus</name>
    <dbReference type="NCBI Taxonomy" id="454130"/>
    <lineage>
        <taxon>Eukaryota</taxon>
        <taxon>Fungi</taxon>
        <taxon>Dikarya</taxon>
        <taxon>Ascomycota</taxon>
        <taxon>Pezizomycotina</taxon>
        <taxon>Eurotiomycetes</taxon>
        <taxon>Eurotiomycetidae</taxon>
        <taxon>Eurotiales</taxon>
        <taxon>Aspergillaceae</taxon>
        <taxon>Aspergillus</taxon>
        <taxon>Aspergillus subgen. Nidulantes</taxon>
    </lineage>
</organism>
<comment type="similarity">
    <text evidence="2">Belongs to the major facilitator superfamily.</text>
</comment>
<feature type="transmembrane region" description="Helical" evidence="12">
    <location>
        <begin position="461"/>
        <end position="485"/>
    </location>
</feature>
<evidence type="ECO:0000313" key="15">
    <source>
        <dbReference type="Proteomes" id="UP000054771"/>
    </source>
</evidence>
<dbReference type="EMBL" id="CDMC01000006">
    <property type="protein sequence ID" value="CEN60919.1"/>
    <property type="molecule type" value="Genomic_DNA"/>
</dbReference>
<dbReference type="FunFam" id="1.20.1720.10:FF:000009">
    <property type="entry name" value="MFS multidrug transporter"/>
    <property type="match status" value="1"/>
</dbReference>
<feature type="transmembrane region" description="Helical" evidence="12">
    <location>
        <begin position="108"/>
        <end position="126"/>
    </location>
</feature>
<keyword evidence="5 12" id="KW-1133">Transmembrane helix</keyword>
<sequence length="501" mass="54079">MSNKESNAAPNENAAPHPEAVDPLTGTEHRDFSVFTVAEKRAIVSVGSMAAFFSPLSSSIYFPALDTVAKALGVSTTKVNLTVTTYLILQGIAPMLIAGFSDTAGRRPAYIICFTIYLAANLGLGLQNSYAALLVLRCLQSAGSSGTVALANGLVGDMITSAERGSYIAFASLGSMLGPSVSPIIGGLISQYLDWHWLFWFLLILSGIFFVLLLLFLPETCRQVVGDGSIPPPPLNASVSDCFRNRCRRKRGEDAGNRTFRFPSPLPTLKVVTDLETGAILLVTGLMYAGFYAIMTGATASFHNVYGLNNIETALMYLPLGIGGIVSAFTTGRLVDFNYRRHAKRAGMPVVRSKAQDLSNFNIEKARLEIALPAYYLSAVCMIVYGWLMGRRVHLAAPAVLLFFSGWSLNATSQVLNALLVDVWPGRAAAATAANNLMRCELGAAASAAICPMQRAMGWSWAYTTLALISIAASPVLWLITLRGIKWRQRRARRESGRVDK</sequence>
<dbReference type="CDD" id="cd17323">
    <property type="entry name" value="MFS_Tpo1_MDR_like"/>
    <property type="match status" value="1"/>
</dbReference>
<comment type="function">
    <text evidence="9">Transmembrane transporter that exports citrate across the cell membrane.</text>
</comment>
<dbReference type="Proteomes" id="UP000054771">
    <property type="component" value="Unassembled WGS sequence"/>
</dbReference>
<dbReference type="OrthoDB" id="440553at2759"/>
<evidence type="ECO:0000256" key="11">
    <source>
        <dbReference type="SAM" id="MobiDB-lite"/>
    </source>
</evidence>
<comment type="catalytic activity">
    <reaction evidence="8">
        <text>citrate(in) = citrate(out)</text>
        <dbReference type="Rhea" id="RHEA:33183"/>
        <dbReference type="ChEBI" id="CHEBI:16947"/>
    </reaction>
</comment>
<feature type="transmembrane region" description="Helical" evidence="12">
    <location>
        <begin position="132"/>
        <end position="155"/>
    </location>
</feature>
<evidence type="ECO:0000256" key="9">
    <source>
        <dbReference type="ARBA" id="ARBA00057034"/>
    </source>
</evidence>
<feature type="transmembrane region" description="Helical" evidence="12">
    <location>
        <begin position="83"/>
        <end position="101"/>
    </location>
</feature>
<dbReference type="InterPro" id="IPR036259">
    <property type="entry name" value="MFS_trans_sf"/>
</dbReference>
<feature type="transmembrane region" description="Helical" evidence="12">
    <location>
        <begin position="279"/>
        <end position="302"/>
    </location>
</feature>
<gene>
    <name evidence="14" type="ORF">ASPCAL07590</name>
</gene>
<feature type="transmembrane region" description="Helical" evidence="12">
    <location>
        <begin position="42"/>
        <end position="63"/>
    </location>
</feature>
<dbReference type="InterPro" id="IPR011701">
    <property type="entry name" value="MFS"/>
</dbReference>
<dbReference type="Gene3D" id="1.20.1250.20">
    <property type="entry name" value="MFS general substrate transporter like domains"/>
    <property type="match status" value="1"/>
</dbReference>
<evidence type="ECO:0000256" key="3">
    <source>
        <dbReference type="ARBA" id="ARBA00022448"/>
    </source>
</evidence>